<keyword evidence="12" id="KW-0732">Signal</keyword>
<evidence type="ECO:0000256" key="7">
    <source>
        <dbReference type="ARBA" id="ARBA00022801"/>
    </source>
</evidence>
<dbReference type="InterPro" id="IPR001212">
    <property type="entry name" value="Somatomedin_B_dom"/>
</dbReference>
<reference evidence="13" key="1">
    <citation type="submission" date="2022-03" db="EMBL/GenBank/DDBJ databases">
        <authorList>
            <person name="Martin C."/>
        </authorList>
    </citation>
    <scope>NUCLEOTIDE SEQUENCE</scope>
</reference>
<evidence type="ECO:0000256" key="9">
    <source>
        <dbReference type="ARBA" id="ARBA00023157"/>
    </source>
</evidence>
<dbReference type="PANTHER" id="PTHR12439">
    <property type="entry name" value="PLACENTAL PROTEIN 11-RELATED"/>
    <property type="match status" value="1"/>
</dbReference>
<dbReference type="Pfam" id="PF09412">
    <property type="entry name" value="XendoU"/>
    <property type="match status" value="1"/>
</dbReference>
<keyword evidence="11" id="KW-0456">Lyase</keyword>
<protein>
    <recommendedName>
        <fullName evidence="12">Uridylate-specific endoribonuclease</fullName>
        <ecNumber evidence="12">4.6.1.-</ecNumber>
    </recommendedName>
</protein>
<keyword evidence="7 12" id="KW-0378">Hydrolase</keyword>
<evidence type="ECO:0000256" key="8">
    <source>
        <dbReference type="ARBA" id="ARBA00022884"/>
    </source>
</evidence>
<keyword evidence="4 12" id="KW-0540">Nuclease</keyword>
<dbReference type="OrthoDB" id="430326at2759"/>
<comment type="cofactor">
    <cofactor evidence="1 12">
        <name>Mn(2+)</name>
        <dbReference type="ChEBI" id="CHEBI:29035"/>
    </cofactor>
</comment>
<keyword evidence="14" id="KW-1185">Reference proteome</keyword>
<keyword evidence="8 12" id="KW-0694">RNA-binding</keyword>
<dbReference type="InterPro" id="IPR039787">
    <property type="entry name" value="ENDOU"/>
</dbReference>
<evidence type="ECO:0000256" key="1">
    <source>
        <dbReference type="ARBA" id="ARBA00001936"/>
    </source>
</evidence>
<dbReference type="PROSITE" id="PS51959">
    <property type="entry name" value="ENDOU"/>
    <property type="match status" value="1"/>
</dbReference>
<evidence type="ECO:0000313" key="14">
    <source>
        <dbReference type="Proteomes" id="UP000749559"/>
    </source>
</evidence>
<evidence type="ECO:0000256" key="4">
    <source>
        <dbReference type="ARBA" id="ARBA00022722"/>
    </source>
</evidence>
<comment type="similarity">
    <text evidence="2 12">Belongs to the ENDOU family.</text>
</comment>
<dbReference type="Proteomes" id="UP000749559">
    <property type="component" value="Unassembled WGS sequence"/>
</dbReference>
<dbReference type="GO" id="GO:0046872">
    <property type="term" value="F:metal ion binding"/>
    <property type="evidence" value="ECO:0007669"/>
    <property type="project" value="UniProtKB-UniRule"/>
</dbReference>
<name>A0A8J1XJV7_OWEFU</name>
<dbReference type="Gene3D" id="4.10.410.20">
    <property type="match status" value="1"/>
</dbReference>
<dbReference type="SUPFAM" id="SSF90188">
    <property type="entry name" value="Somatomedin B domain"/>
    <property type="match status" value="1"/>
</dbReference>
<comment type="subunit">
    <text evidence="3 12">Monomer.</text>
</comment>
<dbReference type="GO" id="GO:0004521">
    <property type="term" value="F:RNA endonuclease activity"/>
    <property type="evidence" value="ECO:0007669"/>
    <property type="project" value="UniProtKB-UniRule"/>
</dbReference>
<keyword evidence="6 12" id="KW-0255">Endonuclease</keyword>
<dbReference type="EMBL" id="CAIIXF020000011">
    <property type="protein sequence ID" value="CAH1798398.1"/>
    <property type="molecule type" value="Genomic_DNA"/>
</dbReference>
<evidence type="ECO:0000256" key="3">
    <source>
        <dbReference type="ARBA" id="ARBA00011245"/>
    </source>
</evidence>
<keyword evidence="9" id="KW-1015">Disulfide bond</keyword>
<dbReference type="InterPro" id="IPR018998">
    <property type="entry name" value="EndoU_C"/>
</dbReference>
<evidence type="ECO:0000256" key="5">
    <source>
        <dbReference type="ARBA" id="ARBA00022723"/>
    </source>
</evidence>
<feature type="signal peptide" evidence="12">
    <location>
        <begin position="1"/>
        <end position="18"/>
    </location>
</feature>
<evidence type="ECO:0000256" key="6">
    <source>
        <dbReference type="ARBA" id="ARBA00022759"/>
    </source>
</evidence>
<comment type="caution">
    <text evidence="13">The sequence shown here is derived from an EMBL/GenBank/DDBJ whole genome shotgun (WGS) entry which is preliminary data.</text>
</comment>
<accession>A0A8J1XJV7</accession>
<dbReference type="GO" id="GO:0016829">
    <property type="term" value="F:lyase activity"/>
    <property type="evidence" value="ECO:0007669"/>
    <property type="project" value="UniProtKB-KW"/>
</dbReference>
<feature type="chain" id="PRO_5042621136" description="Uridylate-specific endoribonuclease" evidence="12">
    <location>
        <begin position="19"/>
        <end position="341"/>
    </location>
</feature>
<evidence type="ECO:0000256" key="2">
    <source>
        <dbReference type="ARBA" id="ARBA00010168"/>
    </source>
</evidence>
<dbReference type="GO" id="GO:0016787">
    <property type="term" value="F:hydrolase activity"/>
    <property type="evidence" value="ECO:0007669"/>
    <property type="project" value="UniProtKB-KW"/>
</dbReference>
<dbReference type="PANTHER" id="PTHR12439:SF42">
    <property type="entry name" value="ENDORIBONUCLEASE-RELATED"/>
    <property type="match status" value="1"/>
</dbReference>
<proteinExistence type="inferred from homology"/>
<dbReference type="SUPFAM" id="SSF142877">
    <property type="entry name" value="EndoU-like"/>
    <property type="match status" value="1"/>
</dbReference>
<keyword evidence="10 12" id="KW-0464">Manganese</keyword>
<sequence>MKLLVILGVFAVATLTYAFKTRLCEGDCDQPLDRNAPCQCNSACVRYNDCCSDYNQCNSAGTRPTLPSTPIWPWQRMLEGKTLTEGARTDVELEALSESLWRSDVNRASTSDVQFSTSQGSKLFSYVNPSVLSRPTFVALRALLDNYIAEVGTSEPVCTQCRQEEDAFINAVLETDVMKQAWDFLVMYNLASSNRNTFVQQLKDTWFKVYSRSKGRAMDSSGFEHVFVGEIKSSKVSGFHNWVQYYQEEKEGETELFSERERCQPAPVLTVSHNWQGAFKEIGGWYMRTSPEFEMAIYTVCFNIRKNSVCNLLMDGYRSSIQTYDFNGVSPRTVATAYPKC</sequence>
<evidence type="ECO:0000313" key="13">
    <source>
        <dbReference type="EMBL" id="CAH1798398.1"/>
    </source>
</evidence>
<evidence type="ECO:0000256" key="11">
    <source>
        <dbReference type="ARBA" id="ARBA00023239"/>
    </source>
</evidence>
<comment type="catalytic activity">
    <reaction evidence="12">
        <text>ribonucleotidyl-uridine-RNA = a 5'-end dephospho-uridine-RNA + a 3'-end 2',3'-cyclophospho-ribonucleotide-RNA</text>
        <dbReference type="Rhea" id="RHEA:67792"/>
        <dbReference type="Rhea" id="RHEA-COMP:10464"/>
        <dbReference type="Rhea" id="RHEA-COMP:17354"/>
        <dbReference type="Rhea" id="RHEA-COMP:17356"/>
        <dbReference type="ChEBI" id="CHEBI:83064"/>
        <dbReference type="ChEBI" id="CHEBI:173117"/>
        <dbReference type="ChEBI" id="CHEBI:173224"/>
    </reaction>
</comment>
<evidence type="ECO:0000256" key="12">
    <source>
        <dbReference type="RuleBase" id="RU367085"/>
    </source>
</evidence>
<dbReference type="Pfam" id="PF01033">
    <property type="entry name" value="Somatomedin_B"/>
    <property type="match status" value="1"/>
</dbReference>
<organism evidence="13 14">
    <name type="scientific">Owenia fusiformis</name>
    <name type="common">Polychaete worm</name>
    <dbReference type="NCBI Taxonomy" id="6347"/>
    <lineage>
        <taxon>Eukaryota</taxon>
        <taxon>Metazoa</taxon>
        <taxon>Spiralia</taxon>
        <taxon>Lophotrochozoa</taxon>
        <taxon>Annelida</taxon>
        <taxon>Polychaeta</taxon>
        <taxon>Sedentaria</taxon>
        <taxon>Canalipalpata</taxon>
        <taxon>Sabellida</taxon>
        <taxon>Oweniida</taxon>
        <taxon>Oweniidae</taxon>
        <taxon>Owenia</taxon>
    </lineage>
</organism>
<dbReference type="EC" id="4.6.1.-" evidence="12"/>
<keyword evidence="5 12" id="KW-0479">Metal-binding</keyword>
<dbReference type="InterPro" id="IPR036024">
    <property type="entry name" value="Somatomedin_B-like_dom_sf"/>
</dbReference>
<dbReference type="InterPro" id="IPR037227">
    <property type="entry name" value="EndoU-like"/>
</dbReference>
<evidence type="ECO:0000256" key="10">
    <source>
        <dbReference type="ARBA" id="ARBA00023211"/>
    </source>
</evidence>
<dbReference type="PROSITE" id="PS50958">
    <property type="entry name" value="SMB_2"/>
    <property type="match status" value="1"/>
</dbReference>
<dbReference type="GO" id="GO:0003723">
    <property type="term" value="F:RNA binding"/>
    <property type="evidence" value="ECO:0007669"/>
    <property type="project" value="UniProtKB-UniRule"/>
</dbReference>
<dbReference type="AlphaFoldDB" id="A0A8J1XJV7"/>
<dbReference type="CDD" id="cd21159">
    <property type="entry name" value="XendoU"/>
    <property type="match status" value="1"/>
</dbReference>
<gene>
    <name evidence="13" type="ORF">OFUS_LOCUS22548</name>
</gene>